<organism evidence="7 8">
    <name type="scientific">Chthoniobacter flavus Ellin428</name>
    <dbReference type="NCBI Taxonomy" id="497964"/>
    <lineage>
        <taxon>Bacteria</taxon>
        <taxon>Pseudomonadati</taxon>
        <taxon>Verrucomicrobiota</taxon>
        <taxon>Spartobacteria</taxon>
        <taxon>Chthoniobacterales</taxon>
        <taxon>Chthoniobacteraceae</taxon>
        <taxon>Chthoniobacter</taxon>
    </lineage>
</organism>
<dbReference type="PANTHER" id="PTHR33751">
    <property type="entry name" value="CBB3-TYPE CYTOCHROME C OXIDASE SUBUNIT FIXP"/>
    <property type="match status" value="1"/>
</dbReference>
<dbReference type="Gene3D" id="1.10.760.10">
    <property type="entry name" value="Cytochrome c-like domain"/>
    <property type="match status" value="1"/>
</dbReference>
<dbReference type="RefSeq" id="WP_006980579.1">
    <property type="nucleotide sequence ID" value="NZ_ABVL01000009.1"/>
</dbReference>
<comment type="caution">
    <text evidence="7">The sequence shown here is derived from an EMBL/GenBank/DDBJ whole genome shotgun (WGS) entry which is preliminary data.</text>
</comment>
<keyword evidence="5" id="KW-0812">Transmembrane</keyword>
<feature type="transmembrane region" description="Helical" evidence="5">
    <location>
        <begin position="29"/>
        <end position="47"/>
    </location>
</feature>
<evidence type="ECO:0000259" key="6">
    <source>
        <dbReference type="PROSITE" id="PS51007"/>
    </source>
</evidence>
<dbReference type="PANTHER" id="PTHR33751:SF1">
    <property type="entry name" value="CBB3-TYPE CYTOCHROME C OXIDASE SUBUNIT FIXP"/>
    <property type="match status" value="1"/>
</dbReference>
<evidence type="ECO:0000313" key="7">
    <source>
        <dbReference type="EMBL" id="EDY19077.1"/>
    </source>
</evidence>
<dbReference type="AlphaFoldDB" id="B4D2W6"/>
<sequence length="196" mass="22031">MNNPSEEKELIRPHSYDGIQEYDKRLPNWWLMTLWGAIAFAIGYWLYYQEFHFGHEPGLAVEIQMTENRERASAKSSVLTNDSLWTLSRDQKTVDAGKATFLANCASCHLPTLTGQIGPSLVDEYWLHGGTPLEVANTIEKGEIEKGMPTWGPVLGQQKITEVVAFIFSHHQRGEPIKQAPPWIPGQVMQTPVAGN</sequence>
<dbReference type="STRING" id="497964.CfE428DRAFT_3254"/>
<dbReference type="InterPro" id="IPR009056">
    <property type="entry name" value="Cyt_c-like_dom"/>
</dbReference>
<dbReference type="Pfam" id="PF13442">
    <property type="entry name" value="Cytochrome_CBB3"/>
    <property type="match status" value="1"/>
</dbReference>
<dbReference type="GO" id="GO:0020037">
    <property type="term" value="F:heme binding"/>
    <property type="evidence" value="ECO:0007669"/>
    <property type="project" value="InterPro"/>
</dbReference>
<dbReference type="eggNOG" id="COG2010">
    <property type="taxonomic scope" value="Bacteria"/>
</dbReference>
<dbReference type="InParanoid" id="B4D2W6"/>
<keyword evidence="8" id="KW-1185">Reference proteome</keyword>
<keyword evidence="2 4" id="KW-0479">Metal-binding</keyword>
<dbReference type="Proteomes" id="UP000005824">
    <property type="component" value="Unassembled WGS sequence"/>
</dbReference>
<dbReference type="Pfam" id="PF14715">
    <property type="entry name" value="FixP_N"/>
    <property type="match status" value="1"/>
</dbReference>
<dbReference type="PROSITE" id="PS51007">
    <property type="entry name" value="CYTC"/>
    <property type="match status" value="1"/>
</dbReference>
<gene>
    <name evidence="7" type="ORF">CfE428DRAFT_3254</name>
</gene>
<keyword evidence="5" id="KW-0472">Membrane</keyword>
<name>B4D2W6_9BACT</name>
<dbReference type="GO" id="GO:0009055">
    <property type="term" value="F:electron transfer activity"/>
    <property type="evidence" value="ECO:0007669"/>
    <property type="project" value="InterPro"/>
</dbReference>
<evidence type="ECO:0000256" key="2">
    <source>
        <dbReference type="ARBA" id="ARBA00022723"/>
    </source>
</evidence>
<keyword evidence="1 4" id="KW-0349">Heme</keyword>
<dbReference type="Gene3D" id="6.10.280.130">
    <property type="match status" value="1"/>
</dbReference>
<dbReference type="InterPro" id="IPR036909">
    <property type="entry name" value="Cyt_c-like_dom_sf"/>
</dbReference>
<dbReference type="EMBL" id="ABVL01000009">
    <property type="protein sequence ID" value="EDY19077.1"/>
    <property type="molecule type" value="Genomic_DNA"/>
</dbReference>
<dbReference type="SUPFAM" id="SSF46626">
    <property type="entry name" value="Cytochrome c"/>
    <property type="match status" value="1"/>
</dbReference>
<keyword evidence="5" id="KW-1133">Transmembrane helix</keyword>
<evidence type="ECO:0000256" key="3">
    <source>
        <dbReference type="ARBA" id="ARBA00023004"/>
    </source>
</evidence>
<dbReference type="InterPro" id="IPR038414">
    <property type="entry name" value="CcoP_N_sf"/>
</dbReference>
<proteinExistence type="predicted"/>
<evidence type="ECO:0000256" key="4">
    <source>
        <dbReference type="PROSITE-ProRule" id="PRU00433"/>
    </source>
</evidence>
<protein>
    <submittedName>
        <fullName evidence="7">Cytochrome c class I</fullName>
    </submittedName>
</protein>
<evidence type="ECO:0000313" key="8">
    <source>
        <dbReference type="Proteomes" id="UP000005824"/>
    </source>
</evidence>
<evidence type="ECO:0000256" key="1">
    <source>
        <dbReference type="ARBA" id="ARBA00022617"/>
    </source>
</evidence>
<reference evidence="7 8" key="1">
    <citation type="journal article" date="2011" name="J. Bacteriol.">
        <title>Genome sequence of Chthoniobacter flavus Ellin428, an aerobic heterotrophic soil bacterium.</title>
        <authorList>
            <person name="Kant R."/>
            <person name="van Passel M.W."/>
            <person name="Palva A."/>
            <person name="Lucas S."/>
            <person name="Lapidus A."/>
            <person name="Glavina Del Rio T."/>
            <person name="Dalin E."/>
            <person name="Tice H."/>
            <person name="Bruce D."/>
            <person name="Goodwin L."/>
            <person name="Pitluck S."/>
            <person name="Larimer F.W."/>
            <person name="Land M.L."/>
            <person name="Hauser L."/>
            <person name="Sangwan P."/>
            <person name="de Vos W.M."/>
            <person name="Janssen P.H."/>
            <person name="Smidt H."/>
        </authorList>
    </citation>
    <scope>NUCLEOTIDE SEQUENCE [LARGE SCALE GENOMIC DNA]</scope>
    <source>
        <strain evidence="7 8">Ellin428</strain>
    </source>
</reference>
<feature type="domain" description="Cytochrome c" evidence="6">
    <location>
        <begin position="92"/>
        <end position="171"/>
    </location>
</feature>
<dbReference type="InterPro" id="IPR050597">
    <property type="entry name" value="Cytochrome_c_Oxidase_Subunit"/>
</dbReference>
<accession>B4D2W6</accession>
<dbReference type="GO" id="GO:0046872">
    <property type="term" value="F:metal ion binding"/>
    <property type="evidence" value="ECO:0007669"/>
    <property type="project" value="UniProtKB-KW"/>
</dbReference>
<evidence type="ECO:0000256" key="5">
    <source>
        <dbReference type="SAM" id="Phobius"/>
    </source>
</evidence>
<keyword evidence="3 4" id="KW-0408">Iron</keyword>
<dbReference type="InterPro" id="IPR032858">
    <property type="entry name" value="CcoP_N"/>
</dbReference>